<dbReference type="InterPro" id="IPR051010">
    <property type="entry name" value="BCAA_transport"/>
</dbReference>
<dbReference type="Gene3D" id="3.40.50.2300">
    <property type="match status" value="2"/>
</dbReference>
<reference evidence="5 6" key="1">
    <citation type="submission" date="2016-11" db="EMBL/GenBank/DDBJ databases">
        <authorList>
            <person name="Jaros S."/>
            <person name="Januszkiewicz K."/>
            <person name="Wedrychowicz H."/>
        </authorList>
    </citation>
    <scope>NUCLEOTIDE SEQUENCE [LARGE SCALE GENOMIC DNA]</scope>
    <source>
        <strain evidence="5 6">DSM 15970</strain>
    </source>
</reference>
<dbReference type="RefSeq" id="WP_073993664.1">
    <property type="nucleotide sequence ID" value="NZ_FQYT01000013.1"/>
</dbReference>
<feature type="chain" id="PRO_5039603578" evidence="3">
    <location>
        <begin position="24"/>
        <end position="401"/>
    </location>
</feature>
<dbReference type="InterPro" id="IPR028082">
    <property type="entry name" value="Peripla_BP_I"/>
</dbReference>
<dbReference type="Pfam" id="PF13458">
    <property type="entry name" value="Peripla_BP_6"/>
    <property type="match status" value="1"/>
</dbReference>
<proteinExistence type="inferred from homology"/>
<feature type="signal peptide" evidence="3">
    <location>
        <begin position="1"/>
        <end position="23"/>
    </location>
</feature>
<feature type="domain" description="Leucine-binding protein" evidence="4">
    <location>
        <begin position="46"/>
        <end position="393"/>
    </location>
</feature>
<protein>
    <submittedName>
        <fullName evidence="5">Branched-chain amino acid transport system substrate-binding protein</fullName>
    </submittedName>
</protein>
<evidence type="ECO:0000313" key="5">
    <source>
        <dbReference type="EMBL" id="SHJ14824.1"/>
    </source>
</evidence>
<evidence type="ECO:0000313" key="6">
    <source>
        <dbReference type="Proteomes" id="UP000184342"/>
    </source>
</evidence>
<comment type="similarity">
    <text evidence="1">Belongs to the leucine-binding protein family.</text>
</comment>
<dbReference type="AlphaFoldDB" id="A0A1M6GY38"/>
<name>A0A1M6GY38_9FIRM</name>
<dbReference type="SUPFAM" id="SSF53822">
    <property type="entry name" value="Periplasmic binding protein-like I"/>
    <property type="match status" value="1"/>
</dbReference>
<evidence type="ECO:0000256" key="1">
    <source>
        <dbReference type="ARBA" id="ARBA00010062"/>
    </source>
</evidence>
<dbReference type="InterPro" id="IPR028081">
    <property type="entry name" value="Leu-bd"/>
</dbReference>
<evidence type="ECO:0000259" key="4">
    <source>
        <dbReference type="Pfam" id="PF13458"/>
    </source>
</evidence>
<dbReference type="Proteomes" id="UP000184342">
    <property type="component" value="Unassembled WGS sequence"/>
</dbReference>
<evidence type="ECO:0000256" key="3">
    <source>
        <dbReference type="SAM" id="SignalP"/>
    </source>
</evidence>
<sequence length="401" mass="42593">MKSRFKRILAATFSMIMVLGSLSGCGSSGGAETTGSGESSTAQGELTISVLSAITGPIAFVGKPAAWAAEYAAGIINEAGGINGKTIKIDMHDTKFDTAEAVSAMSQVVDDALVVVGPMDAPGGEAAGQVAFDASVTNIAAFSFPDIRAQYSPFAIAYMTDSEEGDLLAAKHWVELNPDIKSIVVFANPTDPSQMATAEMLESGLPEVGVTVKKIIEVETGVLDAGPAAVQAINADVDGYYIGIRADEAAKVVSELRTRGVDEGNRICATFAAFSPNYSDVVSEDALNGTYIWNKLDPNYDGEEWNKLVEAYKADNEGASPTVNPVPDYYNALMAIKQCFEELNITGDPAKLETEKAAIAEWFYNSPVIEGIQGEFQWVEGKKVAPVYFFQFEGKQPVAVK</sequence>
<organism evidence="5 6">
    <name type="scientific">Parasporobacterium paucivorans DSM 15970</name>
    <dbReference type="NCBI Taxonomy" id="1122934"/>
    <lineage>
        <taxon>Bacteria</taxon>
        <taxon>Bacillati</taxon>
        <taxon>Bacillota</taxon>
        <taxon>Clostridia</taxon>
        <taxon>Lachnospirales</taxon>
        <taxon>Lachnospiraceae</taxon>
        <taxon>Parasporobacterium</taxon>
    </lineage>
</organism>
<evidence type="ECO:0000256" key="2">
    <source>
        <dbReference type="ARBA" id="ARBA00022729"/>
    </source>
</evidence>
<dbReference type="CDD" id="cd06268">
    <property type="entry name" value="PBP1_ABC_transporter_LIVBP-like"/>
    <property type="match status" value="1"/>
</dbReference>
<dbReference type="STRING" id="1122934.SAMN02745691_01425"/>
<dbReference type="EMBL" id="FQYT01000013">
    <property type="protein sequence ID" value="SHJ14824.1"/>
    <property type="molecule type" value="Genomic_DNA"/>
</dbReference>
<dbReference type="PANTHER" id="PTHR30483">
    <property type="entry name" value="LEUCINE-SPECIFIC-BINDING PROTEIN"/>
    <property type="match status" value="1"/>
</dbReference>
<dbReference type="OrthoDB" id="9783240at2"/>
<dbReference type="PANTHER" id="PTHR30483:SF6">
    <property type="entry name" value="PERIPLASMIC BINDING PROTEIN OF ABC TRANSPORTER FOR NATURAL AMINO ACIDS"/>
    <property type="match status" value="1"/>
</dbReference>
<keyword evidence="6" id="KW-1185">Reference proteome</keyword>
<gene>
    <name evidence="5" type="ORF">SAMN02745691_01425</name>
</gene>
<dbReference type="PROSITE" id="PS51257">
    <property type="entry name" value="PROKAR_LIPOPROTEIN"/>
    <property type="match status" value="1"/>
</dbReference>
<accession>A0A1M6GY38</accession>
<keyword evidence="2 3" id="KW-0732">Signal</keyword>